<dbReference type="EnsemblPlants" id="KEH30652">
    <property type="protein sequence ID" value="KEH30652"/>
    <property type="gene ID" value="MTR_4g077717"/>
</dbReference>
<sequence length="71" mass="8289">MKNWEQGLQREHIIFNQIFDHELQHHVNNGTWQLRGINFIQSLYQNQRSLAPTGISENNLGLSNKVPNYGT</sequence>
<accession>A0A072ULS2</accession>
<evidence type="ECO:0000313" key="3">
    <source>
        <dbReference type="Proteomes" id="UP000002051"/>
    </source>
</evidence>
<evidence type="ECO:0000313" key="2">
    <source>
        <dbReference type="EnsemblPlants" id="KEH30652"/>
    </source>
</evidence>
<evidence type="ECO:0000313" key="1">
    <source>
        <dbReference type="EMBL" id="KEH30652.1"/>
    </source>
</evidence>
<dbReference type="Proteomes" id="UP000002051">
    <property type="component" value="Chromosome 4"/>
</dbReference>
<dbReference type="HOGENOM" id="CLU_2743819_0_0_1"/>
<reference evidence="1 3" key="1">
    <citation type="journal article" date="2011" name="Nature">
        <title>The Medicago genome provides insight into the evolution of rhizobial symbioses.</title>
        <authorList>
            <person name="Young N.D."/>
            <person name="Debelle F."/>
            <person name="Oldroyd G.E."/>
            <person name="Geurts R."/>
            <person name="Cannon S.B."/>
            <person name="Udvardi M.K."/>
            <person name="Benedito V.A."/>
            <person name="Mayer K.F."/>
            <person name="Gouzy J."/>
            <person name="Schoof H."/>
            <person name="Van de Peer Y."/>
            <person name="Proost S."/>
            <person name="Cook D.R."/>
            <person name="Meyers B.C."/>
            <person name="Spannagl M."/>
            <person name="Cheung F."/>
            <person name="De Mita S."/>
            <person name="Krishnakumar V."/>
            <person name="Gundlach H."/>
            <person name="Zhou S."/>
            <person name="Mudge J."/>
            <person name="Bharti A.K."/>
            <person name="Murray J.D."/>
            <person name="Naoumkina M.A."/>
            <person name="Rosen B."/>
            <person name="Silverstein K.A."/>
            <person name="Tang H."/>
            <person name="Rombauts S."/>
            <person name="Zhao P.X."/>
            <person name="Zhou P."/>
            <person name="Barbe V."/>
            <person name="Bardou P."/>
            <person name="Bechner M."/>
            <person name="Bellec A."/>
            <person name="Berger A."/>
            <person name="Berges H."/>
            <person name="Bidwell S."/>
            <person name="Bisseling T."/>
            <person name="Choisne N."/>
            <person name="Couloux A."/>
            <person name="Denny R."/>
            <person name="Deshpande S."/>
            <person name="Dai X."/>
            <person name="Doyle J.J."/>
            <person name="Dudez A.M."/>
            <person name="Farmer A.D."/>
            <person name="Fouteau S."/>
            <person name="Franken C."/>
            <person name="Gibelin C."/>
            <person name="Gish J."/>
            <person name="Goldstein S."/>
            <person name="Gonzalez A.J."/>
            <person name="Green P.J."/>
            <person name="Hallab A."/>
            <person name="Hartog M."/>
            <person name="Hua A."/>
            <person name="Humphray S.J."/>
            <person name="Jeong D.H."/>
            <person name="Jing Y."/>
            <person name="Jocker A."/>
            <person name="Kenton S.M."/>
            <person name="Kim D.J."/>
            <person name="Klee K."/>
            <person name="Lai H."/>
            <person name="Lang C."/>
            <person name="Lin S."/>
            <person name="Macmil S.L."/>
            <person name="Magdelenat G."/>
            <person name="Matthews L."/>
            <person name="McCorrison J."/>
            <person name="Monaghan E.L."/>
            <person name="Mun J.H."/>
            <person name="Najar F.Z."/>
            <person name="Nicholson C."/>
            <person name="Noirot C."/>
            <person name="O'Bleness M."/>
            <person name="Paule C.R."/>
            <person name="Poulain J."/>
            <person name="Prion F."/>
            <person name="Qin B."/>
            <person name="Qu C."/>
            <person name="Retzel E.F."/>
            <person name="Riddle C."/>
            <person name="Sallet E."/>
            <person name="Samain S."/>
            <person name="Samson N."/>
            <person name="Sanders I."/>
            <person name="Saurat O."/>
            <person name="Scarpelli C."/>
            <person name="Schiex T."/>
            <person name="Segurens B."/>
            <person name="Severin A.J."/>
            <person name="Sherrier D.J."/>
            <person name="Shi R."/>
            <person name="Sims S."/>
            <person name="Singer S.R."/>
            <person name="Sinharoy S."/>
            <person name="Sterck L."/>
            <person name="Viollet A."/>
            <person name="Wang B.B."/>
            <person name="Wang K."/>
            <person name="Wang M."/>
            <person name="Wang X."/>
            <person name="Warfsmann J."/>
            <person name="Weissenbach J."/>
            <person name="White D.D."/>
            <person name="White J.D."/>
            <person name="Wiley G.B."/>
            <person name="Wincker P."/>
            <person name="Xing Y."/>
            <person name="Yang L."/>
            <person name="Yao Z."/>
            <person name="Ying F."/>
            <person name="Zhai J."/>
            <person name="Zhou L."/>
            <person name="Zuber A."/>
            <person name="Denarie J."/>
            <person name="Dixon R.A."/>
            <person name="May G.D."/>
            <person name="Schwartz D.C."/>
            <person name="Rogers J."/>
            <person name="Quetier F."/>
            <person name="Town C.D."/>
            <person name="Roe B.A."/>
        </authorList>
    </citation>
    <scope>NUCLEOTIDE SEQUENCE [LARGE SCALE GENOMIC DNA]</scope>
    <source>
        <strain evidence="1">A17</strain>
        <strain evidence="2 3">cv. Jemalong A17</strain>
    </source>
</reference>
<dbReference type="EMBL" id="CM001220">
    <property type="protein sequence ID" value="KEH30652.1"/>
    <property type="molecule type" value="Genomic_DNA"/>
</dbReference>
<proteinExistence type="predicted"/>
<organism evidence="1 3">
    <name type="scientific">Medicago truncatula</name>
    <name type="common">Barrel medic</name>
    <name type="synonym">Medicago tribuloides</name>
    <dbReference type="NCBI Taxonomy" id="3880"/>
    <lineage>
        <taxon>Eukaryota</taxon>
        <taxon>Viridiplantae</taxon>
        <taxon>Streptophyta</taxon>
        <taxon>Embryophyta</taxon>
        <taxon>Tracheophyta</taxon>
        <taxon>Spermatophyta</taxon>
        <taxon>Magnoliopsida</taxon>
        <taxon>eudicotyledons</taxon>
        <taxon>Gunneridae</taxon>
        <taxon>Pentapetalae</taxon>
        <taxon>rosids</taxon>
        <taxon>fabids</taxon>
        <taxon>Fabales</taxon>
        <taxon>Fabaceae</taxon>
        <taxon>Papilionoideae</taxon>
        <taxon>50 kb inversion clade</taxon>
        <taxon>NPAAA clade</taxon>
        <taxon>Hologalegina</taxon>
        <taxon>IRL clade</taxon>
        <taxon>Trifolieae</taxon>
        <taxon>Medicago</taxon>
    </lineage>
</organism>
<reference evidence="2" key="3">
    <citation type="submission" date="2015-04" db="UniProtKB">
        <authorList>
            <consortium name="EnsemblPlants"/>
        </authorList>
    </citation>
    <scope>IDENTIFICATION</scope>
    <source>
        <strain evidence="2">cv. Jemalong A17</strain>
    </source>
</reference>
<name>A0A072ULS2_MEDTR</name>
<dbReference type="AlphaFoldDB" id="A0A072ULS2"/>
<gene>
    <name evidence="1" type="ordered locus">MTR_4g077717</name>
</gene>
<protein>
    <submittedName>
        <fullName evidence="1 2">Uncharacterized protein</fullName>
    </submittedName>
</protein>
<reference evidence="1 3" key="2">
    <citation type="journal article" date="2014" name="BMC Genomics">
        <title>An improved genome release (version Mt4.0) for the model legume Medicago truncatula.</title>
        <authorList>
            <person name="Tang H."/>
            <person name="Krishnakumar V."/>
            <person name="Bidwell S."/>
            <person name="Rosen B."/>
            <person name="Chan A."/>
            <person name="Zhou S."/>
            <person name="Gentzbittel L."/>
            <person name="Childs K.L."/>
            <person name="Yandell M."/>
            <person name="Gundlach H."/>
            <person name="Mayer K.F."/>
            <person name="Schwartz D.C."/>
            <person name="Town C.D."/>
        </authorList>
    </citation>
    <scope>GENOME REANNOTATION</scope>
    <source>
        <strain evidence="1">A17</strain>
        <strain evidence="2 3">cv. Jemalong A17</strain>
    </source>
</reference>
<keyword evidence="3" id="KW-1185">Reference proteome</keyword>